<dbReference type="Proteomes" id="UP001215598">
    <property type="component" value="Unassembled WGS sequence"/>
</dbReference>
<evidence type="ECO:0000313" key="3">
    <source>
        <dbReference type="EMBL" id="KAJ7726408.1"/>
    </source>
</evidence>
<gene>
    <name evidence="3" type="ORF">B0H16DRAFT_1592850</name>
</gene>
<name>A0AAD7HRD1_9AGAR</name>
<keyword evidence="2" id="KW-1133">Transmembrane helix</keyword>
<feature type="region of interest" description="Disordered" evidence="1">
    <location>
        <begin position="126"/>
        <end position="176"/>
    </location>
</feature>
<evidence type="ECO:0000256" key="1">
    <source>
        <dbReference type="SAM" id="MobiDB-lite"/>
    </source>
</evidence>
<feature type="transmembrane region" description="Helical" evidence="2">
    <location>
        <begin position="32"/>
        <end position="52"/>
    </location>
</feature>
<reference evidence="3" key="1">
    <citation type="submission" date="2023-03" db="EMBL/GenBank/DDBJ databases">
        <title>Massive genome expansion in bonnet fungi (Mycena s.s.) driven by repeated elements and novel gene families across ecological guilds.</title>
        <authorList>
            <consortium name="Lawrence Berkeley National Laboratory"/>
            <person name="Harder C.B."/>
            <person name="Miyauchi S."/>
            <person name="Viragh M."/>
            <person name="Kuo A."/>
            <person name="Thoen E."/>
            <person name="Andreopoulos B."/>
            <person name="Lu D."/>
            <person name="Skrede I."/>
            <person name="Drula E."/>
            <person name="Henrissat B."/>
            <person name="Morin E."/>
            <person name="Kohler A."/>
            <person name="Barry K."/>
            <person name="LaButti K."/>
            <person name="Morin E."/>
            <person name="Salamov A."/>
            <person name="Lipzen A."/>
            <person name="Mereny Z."/>
            <person name="Hegedus B."/>
            <person name="Baldrian P."/>
            <person name="Stursova M."/>
            <person name="Weitz H."/>
            <person name="Taylor A."/>
            <person name="Grigoriev I.V."/>
            <person name="Nagy L.G."/>
            <person name="Martin F."/>
            <person name="Kauserud H."/>
        </authorList>
    </citation>
    <scope>NUCLEOTIDE SEQUENCE</scope>
    <source>
        <strain evidence="3">CBHHK182m</strain>
    </source>
</reference>
<organism evidence="3 4">
    <name type="scientific">Mycena metata</name>
    <dbReference type="NCBI Taxonomy" id="1033252"/>
    <lineage>
        <taxon>Eukaryota</taxon>
        <taxon>Fungi</taxon>
        <taxon>Dikarya</taxon>
        <taxon>Basidiomycota</taxon>
        <taxon>Agaricomycotina</taxon>
        <taxon>Agaricomycetes</taxon>
        <taxon>Agaricomycetidae</taxon>
        <taxon>Agaricales</taxon>
        <taxon>Marasmiineae</taxon>
        <taxon>Mycenaceae</taxon>
        <taxon>Mycena</taxon>
    </lineage>
</organism>
<evidence type="ECO:0000256" key="2">
    <source>
        <dbReference type="SAM" id="Phobius"/>
    </source>
</evidence>
<keyword evidence="2" id="KW-0472">Membrane</keyword>
<accession>A0AAD7HRD1</accession>
<comment type="caution">
    <text evidence="3">The sequence shown here is derived from an EMBL/GenBank/DDBJ whole genome shotgun (WGS) entry which is preliminary data.</text>
</comment>
<evidence type="ECO:0000313" key="4">
    <source>
        <dbReference type="Proteomes" id="UP001215598"/>
    </source>
</evidence>
<feature type="compositionally biased region" description="Polar residues" evidence="1">
    <location>
        <begin position="164"/>
        <end position="173"/>
    </location>
</feature>
<protein>
    <submittedName>
        <fullName evidence="3">Copper transporter</fullName>
    </submittedName>
</protein>
<feature type="region of interest" description="Disordered" evidence="1">
    <location>
        <begin position="204"/>
        <end position="235"/>
    </location>
</feature>
<dbReference type="EMBL" id="JARKIB010000187">
    <property type="protein sequence ID" value="KAJ7726408.1"/>
    <property type="molecule type" value="Genomic_DNA"/>
</dbReference>
<dbReference type="AlphaFoldDB" id="A0AAD7HRD1"/>
<feature type="transmembrane region" description="Helical" evidence="2">
    <location>
        <begin position="99"/>
        <end position="116"/>
    </location>
</feature>
<keyword evidence="4" id="KW-1185">Reference proteome</keyword>
<keyword evidence="2" id="KW-0812">Transmembrane</keyword>
<proteinExistence type="predicted"/>
<sequence>MAASGEEYSGDYLHFSLEGSHVLFSFVQLDSFAGFFIGALLTVGICAAERLLGFAYEHQWGPASIRRSRGANALWRAGMYWVLSFLRLAYMLIAMTLNMGLILLAVTTLAVGQFLIELRNPPRDREYTPLGEEAPLYTRRTSGEDPTALSQHRRSRSKPDSLFTHPNESNITRADTAIRGLERVPLESATWEKGKGPEAARALLGNNSKNARGSVGPKRAPFQIGGDGDDSDSDS</sequence>